<dbReference type="InterPro" id="IPR055179">
    <property type="entry name" value="Tex-like_central_region"/>
</dbReference>
<feature type="compositionally biased region" description="Basic and acidic residues" evidence="8">
    <location>
        <begin position="197"/>
        <end position="212"/>
    </location>
</feature>
<dbReference type="InterPro" id="IPR012337">
    <property type="entry name" value="RNaseH-like_sf"/>
</dbReference>
<feature type="compositionally biased region" description="Acidic residues" evidence="8">
    <location>
        <begin position="16"/>
        <end position="37"/>
    </location>
</feature>
<proteinExistence type="inferred from homology"/>
<dbReference type="PANTHER" id="PTHR10145:SF6">
    <property type="entry name" value="TRANSCRIPTION ELONGATION FACTOR SPT6"/>
    <property type="match status" value="1"/>
</dbReference>
<evidence type="ECO:0000259" key="9">
    <source>
        <dbReference type="PROSITE" id="PS50126"/>
    </source>
</evidence>
<keyword evidence="6" id="KW-0804">Transcription</keyword>
<evidence type="ECO:0000256" key="2">
    <source>
        <dbReference type="ARBA" id="ARBA00004286"/>
    </source>
</evidence>
<dbReference type="Pfam" id="PF21710">
    <property type="entry name" value="Spt6_S1"/>
    <property type="match status" value="1"/>
</dbReference>
<dbReference type="Gene3D" id="1.10.3500.10">
    <property type="entry name" value="Tex N-terminal region-like"/>
    <property type="match status" value="1"/>
</dbReference>
<dbReference type="Gene3D" id="1.10.150.850">
    <property type="entry name" value="Spt6, helix-hairpin-helix domain"/>
    <property type="match status" value="1"/>
</dbReference>
<dbReference type="InterPro" id="IPR028088">
    <property type="entry name" value="Spt6_HTH_DNA-bd_dom"/>
</dbReference>
<dbReference type="InterPro" id="IPR042066">
    <property type="entry name" value="Spt6_death-like"/>
</dbReference>
<dbReference type="Pfam" id="PF14641">
    <property type="entry name" value="HTH_44"/>
    <property type="match status" value="1"/>
</dbReference>
<dbReference type="Gene3D" id="1.10.10.650">
    <property type="entry name" value="RuvA domain 2-like"/>
    <property type="match status" value="1"/>
</dbReference>
<reference evidence="10 11" key="1">
    <citation type="journal article" date="2018" name="MBio">
        <title>Comparative Genomics Reveals the Core Gene Toolbox for the Fungus-Insect Symbiosis.</title>
        <authorList>
            <person name="Wang Y."/>
            <person name="Stata M."/>
            <person name="Wang W."/>
            <person name="Stajich J.E."/>
            <person name="White M.M."/>
            <person name="Moncalvo J.M."/>
        </authorList>
    </citation>
    <scope>NUCLEOTIDE SEQUENCE [LARGE SCALE GENOMIC DNA]</scope>
    <source>
        <strain evidence="10 11">SWE-8-4</strain>
    </source>
</reference>
<dbReference type="Pfam" id="PF14635">
    <property type="entry name" value="HHH_7"/>
    <property type="match status" value="1"/>
</dbReference>
<dbReference type="GO" id="GO:0140673">
    <property type="term" value="P:transcription elongation-coupled chromatin remodeling"/>
    <property type="evidence" value="ECO:0007669"/>
    <property type="project" value="InterPro"/>
</dbReference>
<dbReference type="PANTHER" id="PTHR10145">
    <property type="entry name" value="TRANSCRIPTION ELONGATION FACTOR SPT6"/>
    <property type="match status" value="1"/>
</dbReference>
<dbReference type="GO" id="GO:0003677">
    <property type="term" value="F:DNA binding"/>
    <property type="evidence" value="ECO:0007669"/>
    <property type="project" value="InterPro"/>
</dbReference>
<dbReference type="SUPFAM" id="SSF47781">
    <property type="entry name" value="RuvA domain 2-like"/>
    <property type="match status" value="2"/>
</dbReference>
<dbReference type="InterPro" id="IPR028231">
    <property type="entry name" value="Spt6_YqgF"/>
</dbReference>
<feature type="compositionally biased region" description="Acidic residues" evidence="8">
    <location>
        <begin position="182"/>
        <end position="195"/>
    </location>
</feature>
<dbReference type="Proteomes" id="UP000245383">
    <property type="component" value="Unassembled WGS sequence"/>
</dbReference>
<dbReference type="STRING" id="133385.A0A2T9YXM6"/>
<dbReference type="GO" id="GO:0005694">
    <property type="term" value="C:chromosome"/>
    <property type="evidence" value="ECO:0007669"/>
    <property type="project" value="UniProtKB-SubCell"/>
</dbReference>
<dbReference type="Pfam" id="PF22706">
    <property type="entry name" value="Tex_central_region"/>
    <property type="match status" value="1"/>
</dbReference>
<name>A0A2T9YXM6_9FUNG</name>
<comment type="subcellular location">
    <subcellularLocation>
        <location evidence="2">Chromosome</location>
    </subcellularLocation>
    <subcellularLocation>
        <location evidence="1">Nucleus</location>
    </subcellularLocation>
</comment>
<dbReference type="GO" id="GO:0034728">
    <property type="term" value="P:nucleosome organization"/>
    <property type="evidence" value="ECO:0007669"/>
    <property type="project" value="TreeGrafter"/>
</dbReference>
<evidence type="ECO:0000256" key="6">
    <source>
        <dbReference type="ARBA" id="ARBA00023163"/>
    </source>
</evidence>
<evidence type="ECO:0000256" key="5">
    <source>
        <dbReference type="ARBA" id="ARBA00022999"/>
    </source>
</evidence>
<feature type="compositionally biased region" description="Polar residues" evidence="8">
    <location>
        <begin position="1547"/>
        <end position="1565"/>
    </location>
</feature>
<dbReference type="GO" id="GO:0008023">
    <property type="term" value="C:transcription elongation factor complex"/>
    <property type="evidence" value="ECO:0007669"/>
    <property type="project" value="TreeGrafter"/>
</dbReference>
<keyword evidence="5" id="KW-0727">SH2 domain</keyword>
<evidence type="ECO:0000256" key="7">
    <source>
        <dbReference type="ARBA" id="ARBA00023242"/>
    </source>
</evidence>
<dbReference type="InterPro" id="IPR017072">
    <property type="entry name" value="TF_Spt6"/>
</dbReference>
<dbReference type="Gene3D" id="3.30.505.10">
    <property type="entry name" value="SH2 domain"/>
    <property type="match status" value="2"/>
</dbReference>
<dbReference type="InterPro" id="IPR035019">
    <property type="entry name" value="Spt6_SH2_N"/>
</dbReference>
<dbReference type="FunFam" id="1.10.10.2740:FF:000002">
    <property type="entry name" value="Transcription elongation factor Spt6"/>
    <property type="match status" value="1"/>
</dbReference>
<dbReference type="InterPro" id="IPR035420">
    <property type="entry name" value="Spt6_SH2"/>
</dbReference>
<keyword evidence="11" id="KW-1185">Reference proteome</keyword>
<protein>
    <recommendedName>
        <fullName evidence="9">S1 motif domain-containing protein</fullName>
    </recommendedName>
</protein>
<dbReference type="SUPFAM" id="SSF53098">
    <property type="entry name" value="Ribonuclease H-like"/>
    <property type="match status" value="1"/>
</dbReference>
<dbReference type="CDD" id="cd00164">
    <property type="entry name" value="S1_like"/>
    <property type="match status" value="1"/>
</dbReference>
<dbReference type="Pfam" id="PF14633">
    <property type="entry name" value="SH2_2"/>
    <property type="match status" value="2"/>
</dbReference>
<evidence type="ECO:0000256" key="1">
    <source>
        <dbReference type="ARBA" id="ARBA00004123"/>
    </source>
</evidence>
<dbReference type="InterPro" id="IPR010994">
    <property type="entry name" value="RuvA_2-like"/>
</dbReference>
<accession>A0A2T9YXM6</accession>
<dbReference type="PROSITE" id="PS50126">
    <property type="entry name" value="S1"/>
    <property type="match status" value="1"/>
</dbReference>
<organism evidence="10 11">
    <name type="scientific">Smittium simulii</name>
    <dbReference type="NCBI Taxonomy" id="133385"/>
    <lineage>
        <taxon>Eukaryota</taxon>
        <taxon>Fungi</taxon>
        <taxon>Fungi incertae sedis</taxon>
        <taxon>Zoopagomycota</taxon>
        <taxon>Kickxellomycotina</taxon>
        <taxon>Harpellomycetes</taxon>
        <taxon>Harpellales</taxon>
        <taxon>Legeriomycetaceae</taxon>
        <taxon>Smittium</taxon>
    </lineage>
</organism>
<feature type="domain" description="S1 motif" evidence="9">
    <location>
        <begin position="1143"/>
        <end position="1220"/>
    </location>
</feature>
<feature type="region of interest" description="Disordered" evidence="8">
    <location>
        <begin position="1512"/>
        <end position="1565"/>
    </location>
</feature>
<dbReference type="Pfam" id="PF14639">
    <property type="entry name" value="YqgF"/>
    <property type="match status" value="1"/>
</dbReference>
<feature type="region of interest" description="Disordered" evidence="8">
    <location>
        <begin position="1041"/>
        <end position="1064"/>
    </location>
</feature>
<dbReference type="InterPro" id="IPR049540">
    <property type="entry name" value="Spt6-like_S1"/>
</dbReference>
<feature type="compositionally biased region" description="Low complexity" evidence="8">
    <location>
        <begin position="1529"/>
        <end position="1546"/>
    </location>
</feature>
<evidence type="ECO:0000256" key="8">
    <source>
        <dbReference type="SAM" id="MobiDB-lite"/>
    </source>
</evidence>
<evidence type="ECO:0000313" key="10">
    <source>
        <dbReference type="EMBL" id="PVU97077.1"/>
    </source>
</evidence>
<gene>
    <name evidence="10" type="ORF">BB561_000766</name>
</gene>
<evidence type="ECO:0000256" key="4">
    <source>
        <dbReference type="ARBA" id="ARBA00022454"/>
    </source>
</evidence>
<comment type="caution">
    <text evidence="10">The sequence shown here is derived from an EMBL/GenBank/DDBJ whole genome shotgun (WGS) entry which is preliminary data.</text>
</comment>
<dbReference type="Gene3D" id="2.40.50.140">
    <property type="entry name" value="Nucleic acid-binding proteins"/>
    <property type="match status" value="1"/>
</dbReference>
<dbReference type="Gene3D" id="3.30.420.140">
    <property type="entry name" value="YqgF/RNase H-like domain"/>
    <property type="match status" value="1"/>
</dbReference>
<dbReference type="FunFam" id="3.30.505.10:FF:000056">
    <property type="entry name" value="Transcription elongation factor Spt6"/>
    <property type="match status" value="1"/>
</dbReference>
<dbReference type="GO" id="GO:0042393">
    <property type="term" value="F:histone binding"/>
    <property type="evidence" value="ECO:0007669"/>
    <property type="project" value="TreeGrafter"/>
</dbReference>
<feature type="region of interest" description="Disordered" evidence="8">
    <location>
        <begin position="1"/>
        <end position="225"/>
    </location>
</feature>
<dbReference type="InterPro" id="IPR023323">
    <property type="entry name" value="Tex-like_dom_sf"/>
</dbReference>
<keyword evidence="7" id="KW-0539">Nucleus</keyword>
<dbReference type="OrthoDB" id="995477at2759"/>
<feature type="region of interest" description="Disordered" evidence="8">
    <location>
        <begin position="1399"/>
        <end position="1422"/>
    </location>
</feature>
<dbReference type="SUPFAM" id="SSF158832">
    <property type="entry name" value="Tex N-terminal region-like"/>
    <property type="match status" value="1"/>
</dbReference>
<comment type="similarity">
    <text evidence="3">Belongs to the SPT6 family.</text>
</comment>
<sequence>MDISDEDKEFGRESEVGEETYNDYQDSEEENDEDDEEFKQKKMEESLDEDDLDLVEENTGYRPAQQKSVRRLKRRRDHVRASGSESEESAFPSDKKQSRLHESPSHSSDEESRIRNKSSHLNDRDDFHSKRIDRITDDLGLFDDEVNDNRDSQYQNPSGSRYKDKDSRSQSRFPPKKNYMDDFIEDESENEEQLEEINNRDPRSSSERRNRTQADWGAAGDSFEGMDEDEMDDLFAIFGDGTEYSFALEAPSTEKDDAHQEVLDAVFEPSEIAEKLLTSRDEEIRAADLPERFQERGTEDDMRRALTDEEIDEETSFILKFFTKISENTEYTGPSRDLLNQDRFVAAILSVLKLLSQEFMEVPFIFTHRKDIFITPSLGTDSAEIKVWLTESDIWLLFDLDTQFRTFLTKRSQLMSQVAEVVEAGEWSFKDKEFLMQMLDSSSEIEDISDLLDWVHYKFDKILTVSRIETSLYKQSKKAETFDSFKNQTLIEFINLRVGISASEFGFNLMGLGRYFVDDHDRLESPEQSITSFLSKDTSLVDVSTALNMAQISFAQMIATDPTVRKFLRMRLSRELYIRVRPTTKGFAEINGCDHPYFSFKFLKPKHIKEFTNSGQFLQILKAEKEGLVKLGFTLDSNRFFGQNSSLLRKSVDDDVSAWEEEQDDLIKQLVKTMDIHLCSDSVHESAEKWNVFRRNSLKISLKKFLFPLMHKYLVDRLRIDSENYLARIVAGELHKRVNIQPLRTSRMSANDTPRVVVVAGGGFSNDIKGAIRIVNIDDHGRYTEHKVVDTLREETMGHTRLLRNGTDELRLLLEKKQPDVVAIAGMVSSTLKLIEDVRRITDDHKMATSDEIYVTPAPDELARIYYNSERAKSEFPYLTDAERYAMCVGRCLQDPLNEYTAMGKELLGLSLHPLQRLIPSEVRWKHLQRVLITNINNVGVNINEIIQHPHKSATLSYVSGLGARKAQYILNTLSGPAGNSIIDSRSDLIYRELVTRNIFVNCASFLKIWPAPADLLDSTRIHPENYELARKMAADALDVEDDEDDYNDSGDQGRSSYRSKKKYKDGPSKYVAEVMRRSPEKLDELILSEYALELEKRLGVSKLCCLQSIKDELQHPFQDYRKKFDNIDPVKIFEMYSNESIGDTLRDDGTAMVIARVCKVKEKFAIARLDSGIDAFINIANIDDARIESVEDVLYVGQTVTGVVKKIDFEKLSVDISIKPSDLENAKNLIESPPQNFYDAYYDFEADQLAKTKSKIDLQRTQSLQRSIAHPLFRPFNSRQAERYLLSRPVGDCVIRPSSLGMDHIVITWKIAPGLYQHIDVLELNKPNEMALGKTLKIRDSQFGDLDELLAMYIEPLSRRFDEVKRCPKFYNPDRDPAYASLNNKSSYANANNIDEELAEPEPTNTSESLQQQLDRQKRHKNRCNARIERYLSNLSQSTGRGSYCLSLNYETPGTLYFYFKPNPKAENFIKWVVRVKPDEFLLGEKGRYPNVSSLINGFKTIAANTLHTQQNSYQRNPPQHRGKHDNQSFNSNQNNNFNNRPRNNAHPTSNRSPNQFYHNKNIA</sequence>
<keyword evidence="4" id="KW-0158">Chromosome</keyword>
<feature type="compositionally biased region" description="Polar residues" evidence="8">
    <location>
        <begin position="1404"/>
        <end position="1415"/>
    </location>
</feature>
<dbReference type="SUPFAM" id="SSF50249">
    <property type="entry name" value="Nucleic acid-binding proteins"/>
    <property type="match status" value="1"/>
</dbReference>
<dbReference type="Gene3D" id="1.10.10.2740">
    <property type="entry name" value="Spt6, Death-like domain"/>
    <property type="match status" value="1"/>
</dbReference>
<dbReference type="InterPro" id="IPR012340">
    <property type="entry name" value="NA-bd_OB-fold"/>
</dbReference>
<dbReference type="SUPFAM" id="SSF55550">
    <property type="entry name" value="SH2 domain"/>
    <property type="match status" value="1"/>
</dbReference>
<dbReference type="InterPro" id="IPR032706">
    <property type="entry name" value="Spt6_HHH"/>
</dbReference>
<dbReference type="EMBL" id="MBFR01000019">
    <property type="protein sequence ID" value="PVU97077.1"/>
    <property type="molecule type" value="Genomic_DNA"/>
</dbReference>
<dbReference type="CDD" id="cd09918">
    <property type="entry name" value="SH2_Nterm_SPT6_like"/>
    <property type="match status" value="1"/>
</dbReference>
<evidence type="ECO:0000256" key="3">
    <source>
        <dbReference type="ARBA" id="ARBA00009253"/>
    </source>
</evidence>
<feature type="compositionally biased region" description="Basic residues" evidence="8">
    <location>
        <begin position="68"/>
        <end position="78"/>
    </location>
</feature>
<feature type="compositionally biased region" description="Acidic residues" evidence="8">
    <location>
        <begin position="46"/>
        <end position="56"/>
    </location>
</feature>
<dbReference type="GO" id="GO:0031491">
    <property type="term" value="F:nucleosome binding"/>
    <property type="evidence" value="ECO:0007669"/>
    <property type="project" value="TreeGrafter"/>
</dbReference>
<feature type="compositionally biased region" description="Basic and acidic residues" evidence="8">
    <location>
        <begin position="93"/>
        <end position="137"/>
    </location>
</feature>
<evidence type="ECO:0000313" key="11">
    <source>
        <dbReference type="Proteomes" id="UP000245383"/>
    </source>
</evidence>
<dbReference type="SMART" id="SM00316">
    <property type="entry name" value="S1"/>
    <property type="match status" value="1"/>
</dbReference>
<dbReference type="InterPro" id="IPR023319">
    <property type="entry name" value="Tex-like_HTH_dom_sf"/>
</dbReference>
<dbReference type="InterPro" id="IPR036860">
    <property type="entry name" value="SH2_dom_sf"/>
</dbReference>
<dbReference type="InterPro" id="IPR037027">
    <property type="entry name" value="YqgF/RNaseH-like_dom_sf"/>
</dbReference>
<dbReference type="InterPro" id="IPR003029">
    <property type="entry name" value="S1_domain"/>
</dbReference>